<reference evidence="1" key="1">
    <citation type="submission" date="2023-10" db="EMBL/GenBank/DDBJ databases">
        <authorList>
            <person name="Rodriguez Cubillos JULIANA M."/>
            <person name="De Vega J."/>
        </authorList>
    </citation>
    <scope>NUCLEOTIDE SEQUENCE</scope>
</reference>
<sequence length="752" mass="86262">MKQSEMHLNKLKDWKLTNDVREVVERTCFKFLLPLHDQLSAIKGDLQIPLSFLKHLILKYDGEADCFRIGAQGFGLDFGFEDILHITGLPIDGNPVTGEIIEDPAQLLVKHLGMEMVIARSMFDFKSKPAYKGAVNLNTFLEHFDTPAATVYSSEVRAKAFIFYCLSTTIFPSRSRSGRPHYLPLLDFNEINNYAWGAAVLGHIKHDIANRTHQSFSFFVLALVVFALERFKFLHVEILHGVELANETPLLTKWVKVVFDHLRPSKKILMENMFNGKFDELSEDDINWSPYGFHAPYEQQLRRLKYAVVPCINFYDIAMVRPDICYRQLGLQQGDVTRQFDIPLKQLTNPNGNPINLATYNAVHRKTKNKCCYLEMNQRWANRFSYLVIELHDHNEENEENMSESCGSNAFPNAEVEKQITNKKCTRDVEDEVLSTTQKPYKLIKMTEPSHWPETQNLNMDSQPVQETEFTQELYEESPAVEGNMDFVRSFTIRADLNDTDLVSDILNTAKQNKLMMDIDQYCSEMEGLTIAAQINKIARRERVNGREVREILNFLRFEFKEYCQQMGRGAEGLIFNFATGTFTSNGRVKLSEAKLKDLTTNIASKHEHAIGYFFLLKDICPNILCKYRNSNDLKRQSHNSRSLSLTGAASSSGKRKSSSNDTFTSVKKPVSIKKMLNGYDNRPSDLNSLAKRMESIFHPQKSMGIINKLLDCFKGHPYLVDLFSEYDDTKFKNEIIRLKQMNLDGGASSEC</sequence>
<evidence type="ECO:0000313" key="2">
    <source>
        <dbReference type="Proteomes" id="UP001177021"/>
    </source>
</evidence>
<proteinExistence type="predicted"/>
<evidence type="ECO:0000313" key="1">
    <source>
        <dbReference type="EMBL" id="CAJ2663151.1"/>
    </source>
</evidence>
<name>A0ACB0L3T1_TRIPR</name>
<organism evidence="1 2">
    <name type="scientific">Trifolium pratense</name>
    <name type="common">Red clover</name>
    <dbReference type="NCBI Taxonomy" id="57577"/>
    <lineage>
        <taxon>Eukaryota</taxon>
        <taxon>Viridiplantae</taxon>
        <taxon>Streptophyta</taxon>
        <taxon>Embryophyta</taxon>
        <taxon>Tracheophyta</taxon>
        <taxon>Spermatophyta</taxon>
        <taxon>Magnoliopsida</taxon>
        <taxon>eudicotyledons</taxon>
        <taxon>Gunneridae</taxon>
        <taxon>Pentapetalae</taxon>
        <taxon>rosids</taxon>
        <taxon>fabids</taxon>
        <taxon>Fabales</taxon>
        <taxon>Fabaceae</taxon>
        <taxon>Papilionoideae</taxon>
        <taxon>50 kb inversion clade</taxon>
        <taxon>NPAAA clade</taxon>
        <taxon>Hologalegina</taxon>
        <taxon>IRL clade</taxon>
        <taxon>Trifolieae</taxon>
        <taxon>Trifolium</taxon>
    </lineage>
</organism>
<accession>A0ACB0L3T1</accession>
<comment type="caution">
    <text evidence="1">The sequence shown here is derived from an EMBL/GenBank/DDBJ whole genome shotgun (WGS) entry which is preliminary data.</text>
</comment>
<dbReference type="EMBL" id="CASHSV030000409">
    <property type="protein sequence ID" value="CAJ2663151.1"/>
    <property type="molecule type" value="Genomic_DNA"/>
</dbReference>
<gene>
    <name evidence="1" type="ORF">MILVUS5_LOCUS28637</name>
</gene>
<dbReference type="Proteomes" id="UP001177021">
    <property type="component" value="Unassembled WGS sequence"/>
</dbReference>
<protein>
    <submittedName>
        <fullName evidence="1">Uncharacterized protein</fullName>
    </submittedName>
</protein>
<keyword evidence="2" id="KW-1185">Reference proteome</keyword>